<proteinExistence type="predicted"/>
<reference evidence="2" key="1">
    <citation type="journal article" date="2019" name="Int. J. Syst. Evol. Microbiol.">
        <title>The Global Catalogue of Microorganisms (GCM) 10K type strain sequencing project: providing services to taxonomists for standard genome sequencing and annotation.</title>
        <authorList>
            <consortium name="The Broad Institute Genomics Platform"/>
            <consortium name="The Broad Institute Genome Sequencing Center for Infectious Disease"/>
            <person name="Wu L."/>
            <person name="Ma J."/>
        </authorList>
    </citation>
    <scope>NUCLEOTIDE SEQUENCE [LARGE SCALE GENOMIC DNA]</scope>
    <source>
        <strain evidence="2">JCM 17564</strain>
    </source>
</reference>
<evidence type="ECO:0000313" key="2">
    <source>
        <dbReference type="Proteomes" id="UP001424459"/>
    </source>
</evidence>
<sequence length="126" mass="13949">MIALALLASISDDIDTLGTAVAKCDRPVVNTTMSAEMGRRSDFLRQAFREQEAIVAARRDLAQRRLALRSNVGAQAPGLAALDTEGAIIEDRQRALNDQRLLENLRQESMDQLRRLFLQNCAPGKN</sequence>
<accession>A0ABP7TWA6</accession>
<dbReference type="Proteomes" id="UP001424459">
    <property type="component" value="Unassembled WGS sequence"/>
</dbReference>
<evidence type="ECO:0000313" key="1">
    <source>
        <dbReference type="EMBL" id="GAA4031986.1"/>
    </source>
</evidence>
<name>A0ABP7TWA6_9SPHN</name>
<dbReference type="RefSeq" id="WP_344695883.1">
    <property type="nucleotide sequence ID" value="NZ_BAABBR010000001.1"/>
</dbReference>
<protein>
    <recommendedName>
        <fullName evidence="3">Outer membrane efflux protein</fullName>
    </recommendedName>
</protein>
<comment type="caution">
    <text evidence="1">The sequence shown here is derived from an EMBL/GenBank/DDBJ whole genome shotgun (WGS) entry which is preliminary data.</text>
</comment>
<organism evidence="1 2">
    <name type="scientific">Sphingomonas rosea</name>
    <dbReference type="NCBI Taxonomy" id="335605"/>
    <lineage>
        <taxon>Bacteria</taxon>
        <taxon>Pseudomonadati</taxon>
        <taxon>Pseudomonadota</taxon>
        <taxon>Alphaproteobacteria</taxon>
        <taxon>Sphingomonadales</taxon>
        <taxon>Sphingomonadaceae</taxon>
        <taxon>Sphingomonas</taxon>
    </lineage>
</organism>
<evidence type="ECO:0008006" key="3">
    <source>
        <dbReference type="Google" id="ProtNLM"/>
    </source>
</evidence>
<gene>
    <name evidence="1" type="ORF">GCM10022281_09520</name>
</gene>
<dbReference type="EMBL" id="BAABBR010000001">
    <property type="protein sequence ID" value="GAA4031986.1"/>
    <property type="molecule type" value="Genomic_DNA"/>
</dbReference>
<keyword evidence="2" id="KW-1185">Reference proteome</keyword>